<feature type="transmembrane region" description="Helical" evidence="1">
    <location>
        <begin position="214"/>
        <end position="233"/>
    </location>
</feature>
<dbReference type="AlphaFoldDB" id="A0A9P7EAI7"/>
<dbReference type="EMBL" id="JABBWG010000017">
    <property type="protein sequence ID" value="KAG1815928.1"/>
    <property type="molecule type" value="Genomic_DNA"/>
</dbReference>
<reference evidence="2" key="1">
    <citation type="journal article" date="2020" name="New Phytol.">
        <title>Comparative genomics reveals dynamic genome evolution in host specialist ectomycorrhizal fungi.</title>
        <authorList>
            <person name="Lofgren L.A."/>
            <person name="Nguyen N.H."/>
            <person name="Vilgalys R."/>
            <person name="Ruytinx J."/>
            <person name="Liao H.L."/>
            <person name="Branco S."/>
            <person name="Kuo A."/>
            <person name="LaButti K."/>
            <person name="Lipzen A."/>
            <person name="Andreopoulos W."/>
            <person name="Pangilinan J."/>
            <person name="Riley R."/>
            <person name="Hundley H."/>
            <person name="Na H."/>
            <person name="Barry K."/>
            <person name="Grigoriev I.V."/>
            <person name="Stajich J.E."/>
            <person name="Kennedy P.G."/>
        </authorList>
    </citation>
    <scope>NUCLEOTIDE SEQUENCE</scope>
    <source>
        <strain evidence="2">MN1</strain>
    </source>
</reference>
<evidence type="ECO:0000313" key="2">
    <source>
        <dbReference type="EMBL" id="KAG1815928.1"/>
    </source>
</evidence>
<keyword evidence="1" id="KW-0472">Membrane</keyword>
<name>A0A9P7EAI7_9AGAM</name>
<dbReference type="GeneID" id="64625020"/>
<feature type="transmembrane region" description="Helical" evidence="1">
    <location>
        <begin position="126"/>
        <end position="149"/>
    </location>
</feature>
<sequence length="595" mass="65651">MSEFEIQSWLLLTILPEIRLFLLLLASLWGTYAVNFTDCFINFRHNASLTLNTSGLVDENGGNIANTSPEILQAVGFTYDACLSQCGPGTQKPTWANTSQQFSAWLLPYLALISQLPFGARHRVDNFMSAILTVGSPVLAGYSMILTILNARWISRRFENVSFPNARHAVRILISLQQTPLKITNEDSLLSSLIVLPENDDWWPTIADFLDYTLTWSIASATCIAWVIVAYLLTVVGSLSDVNANINSNGQGAGSVWLWLIPIVIGWLQLSPKCDYVRIRRAMDNADAMAFVATHHGVMKASDLSERRAISIDSTLEQPSSPDENSTPPVYNYARAIPWSRSAEDVFDAFRMASNNSRMHRPVRVGDIWKNAGGRDVIEPSNRSGNPSEVNAYCRLPRHAAPRYGIRSPWASGIFFRMFVASLLPIALQWATTGAAVLVVYFTPAVGLGCRSLGYIIYGALATMVWAMLVTSSIISHYTYSYSGRSSWSPFFSITMRLAKVLSNLLRWGGKFLAIVNAIWVVTASMLQFANIYDSCYCNSSVMGRGVQHAYGIVVIDNLDLGSTEAAWWGALALACSTSLGFIFLMSLLTDCVPT</sequence>
<dbReference type="OrthoDB" id="5392263at2759"/>
<keyword evidence="1" id="KW-1133">Transmembrane helix</keyword>
<organism evidence="2 3">
    <name type="scientific">Suillus subaureus</name>
    <dbReference type="NCBI Taxonomy" id="48587"/>
    <lineage>
        <taxon>Eukaryota</taxon>
        <taxon>Fungi</taxon>
        <taxon>Dikarya</taxon>
        <taxon>Basidiomycota</taxon>
        <taxon>Agaricomycotina</taxon>
        <taxon>Agaricomycetes</taxon>
        <taxon>Agaricomycetidae</taxon>
        <taxon>Boletales</taxon>
        <taxon>Suillineae</taxon>
        <taxon>Suillaceae</taxon>
        <taxon>Suillus</taxon>
    </lineage>
</organism>
<protein>
    <submittedName>
        <fullName evidence="2">Uncharacterized protein</fullName>
    </submittedName>
</protein>
<comment type="caution">
    <text evidence="2">The sequence shown here is derived from an EMBL/GenBank/DDBJ whole genome shotgun (WGS) entry which is preliminary data.</text>
</comment>
<feature type="transmembrane region" description="Helical" evidence="1">
    <location>
        <begin position="455"/>
        <end position="475"/>
    </location>
</feature>
<dbReference type="Proteomes" id="UP000807769">
    <property type="component" value="Unassembled WGS sequence"/>
</dbReference>
<feature type="transmembrane region" description="Helical" evidence="1">
    <location>
        <begin position="566"/>
        <end position="589"/>
    </location>
</feature>
<gene>
    <name evidence="2" type="ORF">BJ212DRAFT_1272161</name>
</gene>
<evidence type="ECO:0000256" key="1">
    <source>
        <dbReference type="SAM" id="Phobius"/>
    </source>
</evidence>
<evidence type="ECO:0000313" key="3">
    <source>
        <dbReference type="Proteomes" id="UP000807769"/>
    </source>
</evidence>
<feature type="transmembrane region" description="Helical" evidence="1">
    <location>
        <begin position="512"/>
        <end position="533"/>
    </location>
</feature>
<feature type="transmembrane region" description="Helical" evidence="1">
    <location>
        <begin position="20"/>
        <end position="41"/>
    </location>
</feature>
<proteinExistence type="predicted"/>
<feature type="transmembrane region" description="Helical" evidence="1">
    <location>
        <begin position="253"/>
        <end position="270"/>
    </location>
</feature>
<dbReference type="RefSeq" id="XP_041192734.1">
    <property type="nucleotide sequence ID" value="XM_041331003.1"/>
</dbReference>
<feature type="transmembrane region" description="Helical" evidence="1">
    <location>
        <begin position="102"/>
        <end position="120"/>
    </location>
</feature>
<feature type="transmembrane region" description="Helical" evidence="1">
    <location>
        <begin position="414"/>
        <end position="443"/>
    </location>
</feature>
<keyword evidence="1" id="KW-0812">Transmembrane</keyword>
<accession>A0A9P7EAI7</accession>
<keyword evidence="3" id="KW-1185">Reference proteome</keyword>